<comment type="catalytic activity">
    <reaction evidence="2">
        <text>2 GTP = 3',3'-c-di-GMP + 2 diphosphate</text>
        <dbReference type="Rhea" id="RHEA:24898"/>
        <dbReference type="ChEBI" id="CHEBI:33019"/>
        <dbReference type="ChEBI" id="CHEBI:37565"/>
        <dbReference type="ChEBI" id="CHEBI:58805"/>
        <dbReference type="EC" id="2.7.7.65"/>
    </reaction>
</comment>
<dbReference type="CDD" id="cd01949">
    <property type="entry name" value="GGDEF"/>
    <property type="match status" value="1"/>
</dbReference>
<protein>
    <recommendedName>
        <fullName evidence="1">diguanylate cyclase</fullName>
        <ecNumber evidence="1">2.7.7.65</ecNumber>
    </recommendedName>
</protein>
<dbReference type="GO" id="GO:0043709">
    <property type="term" value="P:cell adhesion involved in single-species biofilm formation"/>
    <property type="evidence" value="ECO:0007669"/>
    <property type="project" value="TreeGrafter"/>
</dbReference>
<dbReference type="PANTHER" id="PTHR45138">
    <property type="entry name" value="REGULATORY COMPONENTS OF SENSORY TRANSDUCTION SYSTEM"/>
    <property type="match status" value="1"/>
</dbReference>
<dbReference type="GO" id="GO:0052621">
    <property type="term" value="F:diguanylate cyclase activity"/>
    <property type="evidence" value="ECO:0007669"/>
    <property type="project" value="UniProtKB-EC"/>
</dbReference>
<dbReference type="InterPro" id="IPR050469">
    <property type="entry name" value="Diguanylate_Cyclase"/>
</dbReference>
<organism evidence="4 5">
    <name type="scientific">Candidatus Nitronauta litoralis</name>
    <dbReference type="NCBI Taxonomy" id="2705533"/>
    <lineage>
        <taxon>Bacteria</taxon>
        <taxon>Pseudomonadati</taxon>
        <taxon>Nitrospinota/Tectimicrobiota group</taxon>
        <taxon>Nitrospinota</taxon>
        <taxon>Nitrospinia</taxon>
        <taxon>Nitrospinales</taxon>
        <taxon>Nitrospinaceae</taxon>
        <taxon>Candidatus Nitronauta</taxon>
    </lineage>
</organism>
<dbReference type="PROSITE" id="PS50887">
    <property type="entry name" value="GGDEF"/>
    <property type="match status" value="1"/>
</dbReference>
<evidence type="ECO:0000259" key="3">
    <source>
        <dbReference type="PROSITE" id="PS50887"/>
    </source>
</evidence>
<dbReference type="Gene3D" id="3.30.70.270">
    <property type="match status" value="1"/>
</dbReference>
<dbReference type="GO" id="GO:0035438">
    <property type="term" value="F:cyclic-di-GMP binding"/>
    <property type="evidence" value="ECO:0007669"/>
    <property type="project" value="InterPro"/>
</dbReference>
<evidence type="ECO:0000256" key="1">
    <source>
        <dbReference type="ARBA" id="ARBA00012528"/>
    </source>
</evidence>
<dbReference type="InterPro" id="IPR000160">
    <property type="entry name" value="GGDEF_dom"/>
</dbReference>
<proteinExistence type="predicted"/>
<dbReference type="PANTHER" id="PTHR45138:SF9">
    <property type="entry name" value="DIGUANYLATE CYCLASE DGCM-RELATED"/>
    <property type="match status" value="1"/>
</dbReference>
<dbReference type="SUPFAM" id="SSF55073">
    <property type="entry name" value="Nucleotide cyclase"/>
    <property type="match status" value="1"/>
</dbReference>
<dbReference type="InterPro" id="IPR029787">
    <property type="entry name" value="Nucleotide_cyclase"/>
</dbReference>
<dbReference type="GO" id="GO:0005886">
    <property type="term" value="C:plasma membrane"/>
    <property type="evidence" value="ECO:0007669"/>
    <property type="project" value="TreeGrafter"/>
</dbReference>
<evidence type="ECO:0000313" key="5">
    <source>
        <dbReference type="Proteomes" id="UP000594688"/>
    </source>
</evidence>
<dbReference type="InterPro" id="IPR043128">
    <property type="entry name" value="Rev_trsase/Diguanyl_cyclase"/>
</dbReference>
<feature type="domain" description="GGDEF" evidence="3">
    <location>
        <begin position="142"/>
        <end position="275"/>
    </location>
</feature>
<evidence type="ECO:0000256" key="2">
    <source>
        <dbReference type="ARBA" id="ARBA00034247"/>
    </source>
</evidence>
<dbReference type="GO" id="GO:1902201">
    <property type="term" value="P:negative regulation of bacterial-type flagellum-dependent cell motility"/>
    <property type="evidence" value="ECO:0007669"/>
    <property type="project" value="TreeGrafter"/>
</dbReference>
<dbReference type="SUPFAM" id="SSF141371">
    <property type="entry name" value="PilZ domain-like"/>
    <property type="match status" value="1"/>
</dbReference>
<accession>A0A7T0BVM3</accession>
<dbReference type="FunFam" id="3.30.70.270:FF:000001">
    <property type="entry name" value="Diguanylate cyclase domain protein"/>
    <property type="match status" value="1"/>
</dbReference>
<dbReference type="EC" id="2.7.7.65" evidence="1"/>
<dbReference type="InterPro" id="IPR009875">
    <property type="entry name" value="PilZ_domain"/>
</dbReference>
<dbReference type="EMBL" id="CP048685">
    <property type="protein sequence ID" value="QPJ61282.1"/>
    <property type="molecule type" value="Genomic_DNA"/>
</dbReference>
<dbReference type="SMART" id="SM00267">
    <property type="entry name" value="GGDEF"/>
    <property type="match status" value="1"/>
</dbReference>
<dbReference type="NCBIfam" id="TIGR00254">
    <property type="entry name" value="GGDEF"/>
    <property type="match status" value="1"/>
</dbReference>
<evidence type="ECO:0000313" key="4">
    <source>
        <dbReference type="EMBL" id="QPJ61282.1"/>
    </source>
</evidence>
<name>A0A7T0BVM3_9BACT</name>
<gene>
    <name evidence="4" type="ORF">G3M70_05015</name>
</gene>
<dbReference type="KEGG" id="nli:G3M70_05015"/>
<dbReference type="Pfam" id="PF07238">
    <property type="entry name" value="PilZ"/>
    <property type="match status" value="1"/>
</dbReference>
<reference evidence="4 5" key="1">
    <citation type="submission" date="2020-02" db="EMBL/GenBank/DDBJ databases">
        <title>Genomic and physiological characterization of two novel Nitrospinaceae genera.</title>
        <authorList>
            <person name="Mueller A.J."/>
            <person name="Jung M.-Y."/>
            <person name="Strachan C.R."/>
            <person name="Herbold C.W."/>
            <person name="Kirkegaard R.H."/>
            <person name="Daims H."/>
        </authorList>
    </citation>
    <scope>NUCLEOTIDE SEQUENCE [LARGE SCALE GENOMIC DNA]</scope>
    <source>
        <strain evidence="4">EB</strain>
    </source>
</reference>
<dbReference type="Pfam" id="PF00990">
    <property type="entry name" value="GGDEF"/>
    <property type="match status" value="1"/>
</dbReference>
<dbReference type="AlphaFoldDB" id="A0A7T0BVM3"/>
<sequence>MKTVREYLIQLIGRFSEDDTGFLKEVDRLIKSAGNEVYPVLLNLFTQLEFSEDEAKMVWEDILQHHYKLNSMVGRQVKLLTSMCDYLLSVKKSLKNPTVVELKLFEETNHHSKCDPMTGLYNRSYFTEALSGEISRSKRQHTEFSLIFLDLDNFKKINDQYGHLTGDTVLTRISSLIQKEKRAEDTAARFGGEEMIILLPETNKMNALIKADRIRQKIEEQEFEYEGKRFNVTVSGGIASFPLDAQTSQELIECSDKAMYRAKAGGKNRIELYSQDKRQYMRIDFSGPIKVQPLGHRTTSLNQFKVQSKDLSLTGMLFETNENLEIGTRVQLAVPLDRPDRPMIVIGTVVRLEKVDSFKYDVGISFVQMDLDDRNEIHSFFAKNQPGGLPHFKNAQNG</sequence>
<dbReference type="Gene3D" id="2.40.10.220">
    <property type="entry name" value="predicted glycosyltransferase like domains"/>
    <property type="match status" value="1"/>
</dbReference>
<dbReference type="Proteomes" id="UP000594688">
    <property type="component" value="Chromosome"/>
</dbReference>